<comment type="caution">
    <text evidence="1">The sequence shown here is derived from an EMBL/GenBank/DDBJ whole genome shotgun (WGS) entry which is preliminary data.</text>
</comment>
<evidence type="ECO:0000313" key="2">
    <source>
        <dbReference type="Proteomes" id="UP000238479"/>
    </source>
</evidence>
<gene>
    <name evidence="1" type="ORF">RchiOBHm_Chr3g0471891</name>
</gene>
<reference evidence="1 2" key="1">
    <citation type="journal article" date="2018" name="Nat. Genet.">
        <title>The Rosa genome provides new insights in the design of modern roses.</title>
        <authorList>
            <person name="Bendahmane M."/>
        </authorList>
    </citation>
    <scope>NUCLEOTIDE SEQUENCE [LARGE SCALE GENOMIC DNA]</scope>
    <source>
        <strain evidence="2">cv. Old Blush</strain>
    </source>
</reference>
<dbReference type="Proteomes" id="UP000238479">
    <property type="component" value="Chromosome 3"/>
</dbReference>
<proteinExistence type="predicted"/>
<dbReference type="AlphaFoldDB" id="A0A2P6RBF9"/>
<dbReference type="Gramene" id="PRQ43763">
    <property type="protein sequence ID" value="PRQ43763"/>
    <property type="gene ID" value="RchiOBHm_Chr3g0471891"/>
</dbReference>
<keyword evidence="2" id="KW-1185">Reference proteome</keyword>
<name>A0A2P6RBF9_ROSCH</name>
<evidence type="ECO:0000313" key="1">
    <source>
        <dbReference type="EMBL" id="PRQ43763.1"/>
    </source>
</evidence>
<accession>A0A2P6RBF9</accession>
<sequence>MRKKAKTERNLFPSSCHPQVTFFASISALQMKLRHMAMVPSLHSLLLLVLERELVVWAWMDDGSLLMSLILVLNLRMLMYILTSREGRCTN</sequence>
<organism evidence="1 2">
    <name type="scientific">Rosa chinensis</name>
    <name type="common">China rose</name>
    <dbReference type="NCBI Taxonomy" id="74649"/>
    <lineage>
        <taxon>Eukaryota</taxon>
        <taxon>Viridiplantae</taxon>
        <taxon>Streptophyta</taxon>
        <taxon>Embryophyta</taxon>
        <taxon>Tracheophyta</taxon>
        <taxon>Spermatophyta</taxon>
        <taxon>Magnoliopsida</taxon>
        <taxon>eudicotyledons</taxon>
        <taxon>Gunneridae</taxon>
        <taxon>Pentapetalae</taxon>
        <taxon>rosids</taxon>
        <taxon>fabids</taxon>
        <taxon>Rosales</taxon>
        <taxon>Rosaceae</taxon>
        <taxon>Rosoideae</taxon>
        <taxon>Rosoideae incertae sedis</taxon>
        <taxon>Rosa</taxon>
    </lineage>
</organism>
<protein>
    <submittedName>
        <fullName evidence="1">Uncharacterized protein</fullName>
    </submittedName>
</protein>
<dbReference type="EMBL" id="PDCK01000041">
    <property type="protein sequence ID" value="PRQ43763.1"/>
    <property type="molecule type" value="Genomic_DNA"/>
</dbReference>